<evidence type="ECO:0000313" key="2">
    <source>
        <dbReference type="EMBL" id="CAB3257991.1"/>
    </source>
</evidence>
<accession>A0A8S1BDS5</accession>
<proteinExistence type="predicted"/>
<dbReference type="AlphaFoldDB" id="A0A8S1BDS5"/>
<dbReference type="EMBL" id="CADEBD010000320">
    <property type="protein sequence ID" value="CAB3244601.1"/>
    <property type="molecule type" value="Genomic_DNA"/>
</dbReference>
<dbReference type="EMBL" id="CADEBC010000594">
    <property type="protein sequence ID" value="CAB3257991.1"/>
    <property type="molecule type" value="Genomic_DNA"/>
</dbReference>
<sequence>MGNEQSYPDENVVAQSATGSLIGSKTQLTETQLAETLIVVVLLLKQPILCTIVTRSAARILPRVSEQKQIVQYC</sequence>
<organism evidence="2 3">
    <name type="scientific">Arctia plantaginis</name>
    <name type="common">Wood tiger moth</name>
    <name type="synonym">Phalaena plantaginis</name>
    <dbReference type="NCBI Taxonomy" id="874455"/>
    <lineage>
        <taxon>Eukaryota</taxon>
        <taxon>Metazoa</taxon>
        <taxon>Ecdysozoa</taxon>
        <taxon>Arthropoda</taxon>
        <taxon>Hexapoda</taxon>
        <taxon>Insecta</taxon>
        <taxon>Pterygota</taxon>
        <taxon>Neoptera</taxon>
        <taxon>Endopterygota</taxon>
        <taxon>Lepidoptera</taxon>
        <taxon>Glossata</taxon>
        <taxon>Ditrysia</taxon>
        <taxon>Noctuoidea</taxon>
        <taxon>Erebidae</taxon>
        <taxon>Arctiinae</taxon>
        <taxon>Arctia</taxon>
    </lineage>
</organism>
<keyword evidence="3" id="KW-1185">Reference proteome</keyword>
<dbReference type="Proteomes" id="UP000494106">
    <property type="component" value="Unassembled WGS sequence"/>
</dbReference>
<evidence type="ECO:0000313" key="1">
    <source>
        <dbReference type="EMBL" id="CAB3244601.1"/>
    </source>
</evidence>
<protein>
    <submittedName>
        <fullName evidence="2">Uncharacterized protein</fullName>
    </submittedName>
</protein>
<name>A0A8S1BDS5_ARCPL</name>
<evidence type="ECO:0000313" key="3">
    <source>
        <dbReference type="Proteomes" id="UP000494106"/>
    </source>
</evidence>
<comment type="caution">
    <text evidence="2">The sequence shown here is derived from an EMBL/GenBank/DDBJ whole genome shotgun (WGS) entry which is preliminary data.</text>
</comment>
<evidence type="ECO:0000313" key="4">
    <source>
        <dbReference type="Proteomes" id="UP000494256"/>
    </source>
</evidence>
<gene>
    <name evidence="1" type="ORF">APLA_LOCUS10797</name>
    <name evidence="2" type="ORF">APLA_LOCUS16324</name>
</gene>
<dbReference type="Proteomes" id="UP000494256">
    <property type="component" value="Unassembled WGS sequence"/>
</dbReference>
<reference evidence="3 4" key="1">
    <citation type="submission" date="2020-04" db="EMBL/GenBank/DDBJ databases">
        <authorList>
            <person name="Wallbank WR R."/>
            <person name="Pardo Diaz C."/>
            <person name="Kozak K."/>
            <person name="Martin S."/>
            <person name="Jiggins C."/>
            <person name="Moest M."/>
            <person name="Warren A I."/>
            <person name="Byers J.R.P. K."/>
            <person name="Montejo-Kovacevich G."/>
            <person name="Yen C E."/>
        </authorList>
    </citation>
    <scope>NUCLEOTIDE SEQUENCE [LARGE SCALE GENOMIC DNA]</scope>
</reference>